<dbReference type="EMBL" id="CAKKLH010000169">
    <property type="protein sequence ID" value="CAH0105146.1"/>
    <property type="molecule type" value="Genomic_DNA"/>
</dbReference>
<dbReference type="Pfam" id="PF00536">
    <property type="entry name" value="SAM_1"/>
    <property type="match status" value="1"/>
</dbReference>
<gene>
    <name evidence="4" type="ORF">DGAL_LOCUS8160</name>
</gene>
<evidence type="ECO:0000256" key="2">
    <source>
        <dbReference type="SAM" id="MobiDB-lite"/>
    </source>
</evidence>
<feature type="repeat" description="ANK" evidence="1">
    <location>
        <begin position="117"/>
        <end position="155"/>
    </location>
</feature>
<dbReference type="Pfam" id="PF12796">
    <property type="entry name" value="Ank_2"/>
    <property type="match status" value="2"/>
</dbReference>
<accession>A0A8J2RL25</accession>
<dbReference type="InterPro" id="IPR013761">
    <property type="entry name" value="SAM/pointed_sf"/>
</dbReference>
<dbReference type="OrthoDB" id="448455at2759"/>
<dbReference type="GO" id="GO:0071546">
    <property type="term" value="C:pi-body"/>
    <property type="evidence" value="ECO:0007669"/>
    <property type="project" value="TreeGrafter"/>
</dbReference>
<dbReference type="PANTHER" id="PTHR24157">
    <property type="entry name" value="ANKYRIN REPEAT, SAM AND BASIC LEUCINE ZIPPER DOMAIN-CONTAINING PROTEIN 1"/>
    <property type="match status" value="1"/>
</dbReference>
<name>A0A8J2RL25_9CRUS</name>
<dbReference type="SMART" id="SM00248">
    <property type="entry name" value="ANK"/>
    <property type="match status" value="4"/>
</dbReference>
<dbReference type="PROSITE" id="PS50088">
    <property type="entry name" value="ANK_REPEAT"/>
    <property type="match status" value="3"/>
</dbReference>
<evidence type="ECO:0000313" key="5">
    <source>
        <dbReference type="Proteomes" id="UP000789390"/>
    </source>
</evidence>
<feature type="domain" description="SAM" evidence="3">
    <location>
        <begin position="274"/>
        <end position="332"/>
    </location>
</feature>
<dbReference type="InterPro" id="IPR001660">
    <property type="entry name" value="SAM"/>
</dbReference>
<dbReference type="PROSITE" id="PS50297">
    <property type="entry name" value="ANK_REP_REGION"/>
    <property type="match status" value="2"/>
</dbReference>
<evidence type="ECO:0000256" key="1">
    <source>
        <dbReference type="PROSITE-ProRule" id="PRU00023"/>
    </source>
</evidence>
<dbReference type="FunFam" id="1.10.150.50:FF:000089">
    <property type="entry name" value="Ankyrin repeat, SAM and basic leucine zipper domain-containing 1"/>
    <property type="match status" value="1"/>
</dbReference>
<dbReference type="Proteomes" id="UP000789390">
    <property type="component" value="Unassembled WGS sequence"/>
</dbReference>
<dbReference type="SUPFAM" id="SSF47769">
    <property type="entry name" value="SAM/Pointed domain"/>
    <property type="match status" value="1"/>
</dbReference>
<evidence type="ECO:0000313" key="4">
    <source>
        <dbReference type="EMBL" id="CAH0105146.1"/>
    </source>
</evidence>
<feature type="region of interest" description="Disordered" evidence="2">
    <location>
        <begin position="1"/>
        <end position="36"/>
    </location>
</feature>
<comment type="caution">
    <text evidence="4">The sequence shown here is derived from an EMBL/GenBank/DDBJ whole genome shotgun (WGS) entry which is preliminary data.</text>
</comment>
<proteinExistence type="predicted"/>
<keyword evidence="5" id="KW-1185">Reference proteome</keyword>
<evidence type="ECO:0000259" key="3">
    <source>
        <dbReference type="PROSITE" id="PS50105"/>
    </source>
</evidence>
<organism evidence="4 5">
    <name type="scientific">Daphnia galeata</name>
    <dbReference type="NCBI Taxonomy" id="27404"/>
    <lineage>
        <taxon>Eukaryota</taxon>
        <taxon>Metazoa</taxon>
        <taxon>Ecdysozoa</taxon>
        <taxon>Arthropoda</taxon>
        <taxon>Crustacea</taxon>
        <taxon>Branchiopoda</taxon>
        <taxon>Diplostraca</taxon>
        <taxon>Cladocera</taxon>
        <taxon>Anomopoda</taxon>
        <taxon>Daphniidae</taxon>
        <taxon>Daphnia</taxon>
    </lineage>
</organism>
<dbReference type="AlphaFoldDB" id="A0A8J2RL25"/>
<dbReference type="Gene3D" id="1.10.150.50">
    <property type="entry name" value="Transcription Factor, Ets-1"/>
    <property type="match status" value="1"/>
</dbReference>
<dbReference type="InterPro" id="IPR036770">
    <property type="entry name" value="Ankyrin_rpt-contain_sf"/>
</dbReference>
<dbReference type="InterPro" id="IPR002110">
    <property type="entry name" value="Ankyrin_rpt"/>
</dbReference>
<sequence>MAGRPAGFSDGESDDDEFFGNYEAPAPSLPKLRARPTFNPVPTAQVVKKSEVDLDDFRIASMKGNLETVKSYVDNGVSVSQVLRSGWTALMYAVSCGRWQVTEYLLENKANVNFHKELFTPLMAACASSHDVEDDLVKCVEILIANGANINATERHKVTPLMFACKEKRLKIVQTLLKREEININLQDHRGWSALMWAADKGDGAIVRTLLEHGEKGADTSLMSASGQKAVDVALIAGHKDVAALLDLTLKPQQESPAPAPPPSIDSIATVTELETVLMGLDLTCLLPNFYEHKMNYDSFLLMDDGDLDRMGITQVGYRTRLLSAVKEIHTKEWERGSLPAIQYSKYLSCPEATALVGNLAIHGRYMLASVAYLRDQIQRKPRILQLGMETASVHALSAQTQYAMKQINELQSQLKFLKLYLDKVQDKAEFVPADLITEKNNNRDKRDQSFWRRPWGRYIVMALVAFTGGLVLWNTPSRLLQHSTAVLLVA</sequence>
<reference evidence="4" key="1">
    <citation type="submission" date="2021-11" db="EMBL/GenBank/DDBJ databases">
        <authorList>
            <person name="Schell T."/>
        </authorList>
    </citation>
    <scope>NUCLEOTIDE SEQUENCE</scope>
    <source>
        <strain evidence="4">M5</strain>
    </source>
</reference>
<feature type="repeat" description="ANK" evidence="1">
    <location>
        <begin position="85"/>
        <end position="117"/>
    </location>
</feature>
<dbReference type="PROSITE" id="PS50105">
    <property type="entry name" value="SAM_DOMAIN"/>
    <property type="match status" value="1"/>
</dbReference>
<feature type="repeat" description="ANK" evidence="1">
    <location>
        <begin position="190"/>
        <end position="214"/>
    </location>
</feature>
<dbReference type="Gene3D" id="1.25.40.20">
    <property type="entry name" value="Ankyrin repeat-containing domain"/>
    <property type="match status" value="1"/>
</dbReference>
<dbReference type="PANTHER" id="PTHR24157:SF3">
    <property type="entry name" value="ANKYRIN REPEAT, SAM AND BASIC LEUCINE ZIPPER DOMAIN-CONTAINING PROTEIN 1"/>
    <property type="match status" value="1"/>
</dbReference>
<protein>
    <recommendedName>
        <fullName evidence="3">SAM domain-containing protein</fullName>
    </recommendedName>
</protein>
<keyword evidence="1" id="KW-0040">ANK repeat</keyword>
<dbReference type="SUPFAM" id="SSF48403">
    <property type="entry name" value="Ankyrin repeat"/>
    <property type="match status" value="1"/>
</dbReference>